<dbReference type="CDD" id="cd00685">
    <property type="entry name" value="Trans_IPPS_HT"/>
    <property type="match status" value="1"/>
</dbReference>
<dbReference type="AlphaFoldDB" id="A0A3A9YQB1"/>
<dbReference type="GO" id="GO:0004659">
    <property type="term" value="F:prenyltransferase activity"/>
    <property type="evidence" value="ECO:0007669"/>
    <property type="project" value="InterPro"/>
</dbReference>
<evidence type="ECO:0000256" key="3">
    <source>
        <dbReference type="RuleBase" id="RU004466"/>
    </source>
</evidence>
<evidence type="ECO:0000313" key="5">
    <source>
        <dbReference type="EMBL" id="RKN38130.1"/>
    </source>
</evidence>
<dbReference type="OrthoDB" id="4497239at2"/>
<dbReference type="SUPFAM" id="SSF48576">
    <property type="entry name" value="Terpenoid synthases"/>
    <property type="match status" value="1"/>
</dbReference>
<evidence type="ECO:0000256" key="4">
    <source>
        <dbReference type="SAM" id="MobiDB-lite"/>
    </source>
</evidence>
<keyword evidence="6" id="KW-1185">Reference proteome</keyword>
<sequence>MTTLPDTAQQDRTARAALERARTLLDPALRAWVHRLPGPVARVASYHFGWTDGAGRPASGTAGKALRPALVIGCAEAVGGTAQAALPPAVAVELVHNFSLLHDDILDGDATRRHRPTAWKVFGASAALLAGDALLIHAGRVLSDQPGHPLSVTGVRWLSEATTQLIEGEQSDLAFEERAHVTLAECLAMSERKTAALLSCACALGALWGGGAPEQVDALRRFGTHLGLAFQIADDLLGIWGAPEVTGKPAGADLAARKKSLPVAAALDSGTAAGRRLAERYAGPRAGQAAGGPDERLSGGPAAQAAEVAELTALVEEAGGRAWAERAAGEQLDLALACLEAARPARSAAAELAALARLAARRDH</sequence>
<dbReference type="PANTHER" id="PTHR12001:SF86">
    <property type="entry name" value="GERANYLGERANYL DIPHOSPHATE SYNTHASE"/>
    <property type="match status" value="1"/>
</dbReference>
<dbReference type="EMBL" id="RBAL01000019">
    <property type="protein sequence ID" value="RKN38130.1"/>
    <property type="molecule type" value="Genomic_DNA"/>
</dbReference>
<dbReference type="Proteomes" id="UP000272474">
    <property type="component" value="Unassembled WGS sequence"/>
</dbReference>
<keyword evidence="3" id="KW-0808">Transferase</keyword>
<dbReference type="InterPro" id="IPR033749">
    <property type="entry name" value="Polyprenyl_synt_CS"/>
</dbReference>
<accession>A0A3A9YQB1</accession>
<dbReference type="RefSeq" id="WP_120683625.1">
    <property type="nucleotide sequence ID" value="NZ_RBAL01000019.1"/>
</dbReference>
<protein>
    <submittedName>
        <fullName evidence="5">Polyprenyl synthetase family protein</fullName>
    </submittedName>
</protein>
<name>A0A3A9YQB1_9ACTN</name>
<comment type="similarity">
    <text evidence="3">Belongs to the FPP/GGPP synthase family.</text>
</comment>
<dbReference type="PROSITE" id="PS00723">
    <property type="entry name" value="POLYPRENYL_SYNTHASE_1"/>
    <property type="match status" value="1"/>
</dbReference>
<dbReference type="SFLD" id="SFLDS00005">
    <property type="entry name" value="Isoprenoid_Synthase_Type_I"/>
    <property type="match status" value="1"/>
</dbReference>
<dbReference type="InterPro" id="IPR000092">
    <property type="entry name" value="Polyprenyl_synt"/>
</dbReference>
<evidence type="ECO:0000256" key="1">
    <source>
        <dbReference type="ARBA" id="ARBA00022723"/>
    </source>
</evidence>
<dbReference type="Pfam" id="PF00348">
    <property type="entry name" value="polyprenyl_synt"/>
    <property type="match status" value="1"/>
</dbReference>
<dbReference type="GO" id="GO:0008299">
    <property type="term" value="P:isoprenoid biosynthetic process"/>
    <property type="evidence" value="ECO:0007669"/>
    <property type="project" value="InterPro"/>
</dbReference>
<dbReference type="PANTHER" id="PTHR12001">
    <property type="entry name" value="GERANYLGERANYL PYROPHOSPHATE SYNTHASE"/>
    <property type="match status" value="1"/>
</dbReference>
<proteinExistence type="inferred from homology"/>
<dbReference type="InterPro" id="IPR008949">
    <property type="entry name" value="Isoprenoid_synthase_dom_sf"/>
</dbReference>
<dbReference type="PROSITE" id="PS00444">
    <property type="entry name" value="POLYPRENYL_SYNTHASE_2"/>
    <property type="match status" value="1"/>
</dbReference>
<gene>
    <name evidence="5" type="ORF">D7294_25100</name>
</gene>
<evidence type="ECO:0000313" key="6">
    <source>
        <dbReference type="Proteomes" id="UP000272474"/>
    </source>
</evidence>
<comment type="caution">
    <text evidence="5">The sequence shown here is derived from an EMBL/GenBank/DDBJ whole genome shotgun (WGS) entry which is preliminary data.</text>
</comment>
<reference evidence="5 6" key="1">
    <citation type="journal article" date="2014" name="Int. J. Syst. Evol. Microbiol.">
        <title>Streptomyces hoynatensis sp. nov., isolated from deep marine sediment.</title>
        <authorList>
            <person name="Veyisoglu A."/>
            <person name="Sahin N."/>
        </authorList>
    </citation>
    <scope>NUCLEOTIDE SEQUENCE [LARGE SCALE GENOMIC DNA]</scope>
    <source>
        <strain evidence="5 6">KCTC 29097</strain>
    </source>
</reference>
<feature type="region of interest" description="Disordered" evidence="4">
    <location>
        <begin position="283"/>
        <end position="302"/>
    </location>
</feature>
<organism evidence="5 6">
    <name type="scientific">Streptomyces hoynatensis</name>
    <dbReference type="NCBI Taxonomy" id="1141874"/>
    <lineage>
        <taxon>Bacteria</taxon>
        <taxon>Bacillati</taxon>
        <taxon>Actinomycetota</taxon>
        <taxon>Actinomycetes</taxon>
        <taxon>Kitasatosporales</taxon>
        <taxon>Streptomycetaceae</taxon>
        <taxon>Streptomyces</taxon>
    </lineage>
</organism>
<keyword evidence="1" id="KW-0479">Metal-binding</keyword>
<feature type="compositionally biased region" description="Low complexity" evidence="4">
    <location>
        <begin position="283"/>
        <end position="292"/>
    </location>
</feature>
<dbReference type="GO" id="GO:0046872">
    <property type="term" value="F:metal ion binding"/>
    <property type="evidence" value="ECO:0007669"/>
    <property type="project" value="UniProtKB-KW"/>
</dbReference>
<dbReference type="SFLD" id="SFLDG01017">
    <property type="entry name" value="Polyprenyl_Transferase_Like"/>
    <property type="match status" value="1"/>
</dbReference>
<evidence type="ECO:0000256" key="2">
    <source>
        <dbReference type="ARBA" id="ARBA00022842"/>
    </source>
</evidence>
<keyword evidence="2" id="KW-0460">Magnesium</keyword>
<dbReference type="Gene3D" id="1.10.600.10">
    <property type="entry name" value="Farnesyl Diphosphate Synthase"/>
    <property type="match status" value="1"/>
</dbReference>